<name>A0A540NTA1_MALBA</name>
<comment type="caution">
    <text evidence="1">The sequence shown here is derived from an EMBL/GenBank/DDBJ whole genome shotgun (WGS) entry which is preliminary data.</text>
</comment>
<dbReference type="EMBL" id="VIEB01000005">
    <property type="protein sequence ID" value="TQE14239.1"/>
    <property type="molecule type" value="Genomic_DNA"/>
</dbReference>
<gene>
    <name evidence="1" type="ORF">C1H46_000158</name>
</gene>
<proteinExistence type="predicted"/>
<dbReference type="Proteomes" id="UP000315295">
    <property type="component" value="Unassembled WGS sequence"/>
</dbReference>
<keyword evidence="2" id="KW-1185">Reference proteome</keyword>
<evidence type="ECO:0000313" key="2">
    <source>
        <dbReference type="Proteomes" id="UP000315295"/>
    </source>
</evidence>
<reference evidence="1 2" key="1">
    <citation type="journal article" date="2019" name="G3 (Bethesda)">
        <title>Sequencing of a Wild Apple (Malus baccata) Genome Unravels the Differences Between Cultivated and Wild Apple Species Regarding Disease Resistance and Cold Tolerance.</title>
        <authorList>
            <person name="Chen X."/>
        </authorList>
    </citation>
    <scope>NUCLEOTIDE SEQUENCE [LARGE SCALE GENOMIC DNA]</scope>
    <source>
        <strain evidence="2">cv. Shandingzi</strain>
        <tissue evidence="1">Leaves</tissue>
    </source>
</reference>
<sequence>MDCCRRRHLSKQSLITLTTIEKLLLSPGRSGELGEKGSEKWSSYEYVGRVGSVILTAALAETNDSDREAAAEIIPVSGCNNHNLCKYLSPSPTCALCTECGLSGAERAIEKQTSRPFETELLGLTRVEEMVDDELSESSESFGVSSYGVFGSPLLLVDVVVEVVCGDIYPSELRVPPQAPGKVAGEEIVPQKQCLQRRKLCNSVGNFTAHLVVEKTEESKIFQLRKGFWDPPRNQIIGNIQALESSDVVELRRN</sequence>
<accession>A0A540NTA1</accession>
<evidence type="ECO:0000313" key="1">
    <source>
        <dbReference type="EMBL" id="TQE14239.1"/>
    </source>
</evidence>
<organism evidence="1 2">
    <name type="scientific">Malus baccata</name>
    <name type="common">Siberian crab apple</name>
    <name type="synonym">Pyrus baccata</name>
    <dbReference type="NCBI Taxonomy" id="106549"/>
    <lineage>
        <taxon>Eukaryota</taxon>
        <taxon>Viridiplantae</taxon>
        <taxon>Streptophyta</taxon>
        <taxon>Embryophyta</taxon>
        <taxon>Tracheophyta</taxon>
        <taxon>Spermatophyta</taxon>
        <taxon>Magnoliopsida</taxon>
        <taxon>eudicotyledons</taxon>
        <taxon>Gunneridae</taxon>
        <taxon>Pentapetalae</taxon>
        <taxon>rosids</taxon>
        <taxon>fabids</taxon>
        <taxon>Rosales</taxon>
        <taxon>Rosaceae</taxon>
        <taxon>Amygdaloideae</taxon>
        <taxon>Maleae</taxon>
        <taxon>Malus</taxon>
    </lineage>
</organism>
<protein>
    <submittedName>
        <fullName evidence="1">Uncharacterized protein</fullName>
    </submittedName>
</protein>
<dbReference type="AlphaFoldDB" id="A0A540NTA1"/>